<dbReference type="Proteomes" id="UP001270266">
    <property type="component" value="Unassembled WGS sequence"/>
</dbReference>
<dbReference type="SUPFAM" id="SSF53448">
    <property type="entry name" value="Nucleotide-diphospho-sugar transferases"/>
    <property type="match status" value="1"/>
</dbReference>
<evidence type="ECO:0000313" key="2">
    <source>
        <dbReference type="EMBL" id="MDY0418953.1"/>
    </source>
</evidence>
<dbReference type="CDD" id="cd00761">
    <property type="entry name" value="Glyco_tranf_GTA_type"/>
    <property type="match status" value="1"/>
</dbReference>
<gene>
    <name evidence="2" type="ORF">PYW49_14960</name>
</gene>
<dbReference type="InterPro" id="IPR050834">
    <property type="entry name" value="Glycosyltransf_2"/>
</dbReference>
<dbReference type="Gene3D" id="3.90.550.10">
    <property type="entry name" value="Spore Coat Polysaccharide Biosynthesis Protein SpsA, Chain A"/>
    <property type="match status" value="1"/>
</dbReference>
<accession>A0ABU5D4Q0</accession>
<name>A0ABU5D4Q0_9ENTR</name>
<keyword evidence="3" id="KW-1185">Reference proteome</keyword>
<dbReference type="RefSeq" id="WP_320386850.1">
    <property type="nucleotide sequence ID" value="NZ_JARDVI010000004.1"/>
</dbReference>
<sequence length="304" mass="35451">MISIVILSYNHEKYIAETLESVYQLNIPKEVIVIDDCSKDSSLDVIRNNVTKHDASMYTKIIAKETNRGLVDSLNSGLEMANSEFVYFIASDDLVDSEGFNLLYDELCDHDSAQFAMGNAWVYYTGHKPTDVVYKKQHDIFFSSDDDSLRKTIFTNFPKPLLLQGTIFRTQALKDVGGWDKTLVWDDYPMFVKLFQSFSFSKKEFLFRNDFIVSKYRQHDSNAYKNFSKQLNMVEEAIKKLAPSDLYNTAISRQYAFYLLLAVKSGDYKTAKYIVRKIFRQKILLSTMFYVNAEIIQWIHRKRK</sequence>
<proteinExistence type="predicted"/>
<dbReference type="EMBL" id="JARDVI010000004">
    <property type="protein sequence ID" value="MDY0418953.1"/>
    <property type="molecule type" value="Genomic_DNA"/>
</dbReference>
<comment type="caution">
    <text evidence="2">The sequence shown here is derived from an EMBL/GenBank/DDBJ whole genome shotgun (WGS) entry which is preliminary data.</text>
</comment>
<reference evidence="2 3" key="1">
    <citation type="submission" date="2023-02" db="EMBL/GenBank/DDBJ databases">
        <title>The draft genomes of Enterobacter strains.</title>
        <authorList>
            <person name="He Y."/>
            <person name="Feng Y."/>
            <person name="Zong Z."/>
        </authorList>
    </citation>
    <scope>NUCLEOTIDE SEQUENCE [LARGE SCALE GENOMIC DNA]</scope>
    <source>
        <strain evidence="2 3">170198</strain>
    </source>
</reference>
<feature type="domain" description="Glycosyltransferase 2-like" evidence="1">
    <location>
        <begin position="3"/>
        <end position="123"/>
    </location>
</feature>
<evidence type="ECO:0000259" key="1">
    <source>
        <dbReference type="Pfam" id="PF00535"/>
    </source>
</evidence>
<dbReference type="InterPro" id="IPR029044">
    <property type="entry name" value="Nucleotide-diphossugar_trans"/>
</dbReference>
<dbReference type="InterPro" id="IPR001173">
    <property type="entry name" value="Glyco_trans_2-like"/>
</dbReference>
<protein>
    <submittedName>
        <fullName evidence="2">Glycosyltransferase family 2 protein</fullName>
    </submittedName>
</protein>
<dbReference type="Pfam" id="PF00535">
    <property type="entry name" value="Glycos_transf_2"/>
    <property type="match status" value="1"/>
</dbReference>
<evidence type="ECO:0000313" key="3">
    <source>
        <dbReference type="Proteomes" id="UP001270266"/>
    </source>
</evidence>
<organism evidence="2 3">
    <name type="scientific">Enterobacter chinensis</name>
    <dbReference type="NCBI Taxonomy" id="3030997"/>
    <lineage>
        <taxon>Bacteria</taxon>
        <taxon>Pseudomonadati</taxon>
        <taxon>Pseudomonadota</taxon>
        <taxon>Gammaproteobacteria</taxon>
        <taxon>Enterobacterales</taxon>
        <taxon>Enterobacteriaceae</taxon>
        <taxon>Enterobacter</taxon>
    </lineage>
</organism>
<dbReference type="PANTHER" id="PTHR43685:SF2">
    <property type="entry name" value="GLYCOSYLTRANSFERASE 2-LIKE DOMAIN-CONTAINING PROTEIN"/>
    <property type="match status" value="1"/>
</dbReference>
<dbReference type="PANTHER" id="PTHR43685">
    <property type="entry name" value="GLYCOSYLTRANSFERASE"/>
    <property type="match status" value="1"/>
</dbReference>